<feature type="region of interest" description="Disordered" evidence="1">
    <location>
        <begin position="210"/>
        <end position="261"/>
    </location>
</feature>
<dbReference type="EMBL" id="HBFW01010280">
    <property type="protein sequence ID" value="CAD8935613.1"/>
    <property type="molecule type" value="Transcribed_RNA"/>
</dbReference>
<feature type="region of interest" description="Disordered" evidence="1">
    <location>
        <begin position="304"/>
        <end position="342"/>
    </location>
</feature>
<accession>A0A7S1GL28</accession>
<feature type="compositionally biased region" description="Acidic residues" evidence="1">
    <location>
        <begin position="249"/>
        <end position="261"/>
    </location>
</feature>
<feature type="region of interest" description="Disordered" evidence="1">
    <location>
        <begin position="1"/>
        <end position="40"/>
    </location>
</feature>
<feature type="compositionally biased region" description="Acidic residues" evidence="1">
    <location>
        <begin position="308"/>
        <end position="317"/>
    </location>
</feature>
<protein>
    <submittedName>
        <fullName evidence="2">Uncharacterized protein</fullName>
    </submittedName>
</protein>
<feature type="compositionally biased region" description="Polar residues" evidence="1">
    <location>
        <begin position="212"/>
        <end position="232"/>
    </location>
</feature>
<evidence type="ECO:0000313" key="2">
    <source>
        <dbReference type="EMBL" id="CAD8935613.1"/>
    </source>
</evidence>
<name>A0A7S1GL28_CYCTE</name>
<dbReference type="AlphaFoldDB" id="A0A7S1GL28"/>
<evidence type="ECO:0000256" key="1">
    <source>
        <dbReference type="SAM" id="MobiDB-lite"/>
    </source>
</evidence>
<gene>
    <name evidence="2" type="ORF">CTEN0397_LOCUS6647</name>
</gene>
<sequence>MISLSVSQQQQQEQGQKQRNDGRETTQSVSAKCTTNARRRRRVKAKALSCSDHLEAQNTEENRIAALLAMSVGVSFDETSKQLCDQLQNKKKKTGHPTNRHLLAEAKRRYSSFGMAKHRCRPFKPTSGWNREQLMKWLYDHPLQSENDLEYLSFALLQACILDLEEQHFIQLSDQEAMDEAIDRENNPNGHLHDSSAFYDVMDVIESAEGAGTTTSQTLDDDATSVSGETVMSSDTPDPASPPPSDKGGDDEDEDEDEDDDVVSLLSKMSIATFSISNTSRTLSQRTNSSLSWRSGTLLVRRATSTMTDDDDDDDDVSCPPPIPKHRGHCLSSLAGSSRERW</sequence>
<organism evidence="2">
    <name type="scientific">Cyclophora tenuis</name>
    <name type="common">Marine diatom</name>
    <dbReference type="NCBI Taxonomy" id="216820"/>
    <lineage>
        <taxon>Eukaryota</taxon>
        <taxon>Sar</taxon>
        <taxon>Stramenopiles</taxon>
        <taxon>Ochrophyta</taxon>
        <taxon>Bacillariophyta</taxon>
        <taxon>Fragilariophyceae</taxon>
        <taxon>Fragilariophycidae</taxon>
        <taxon>Cyclophorales</taxon>
        <taxon>Cyclophoraceae</taxon>
        <taxon>Cyclophora</taxon>
    </lineage>
</organism>
<proteinExistence type="predicted"/>
<reference evidence="2" key="1">
    <citation type="submission" date="2021-01" db="EMBL/GenBank/DDBJ databases">
        <authorList>
            <person name="Corre E."/>
            <person name="Pelletier E."/>
            <person name="Niang G."/>
            <person name="Scheremetjew M."/>
            <person name="Finn R."/>
            <person name="Kale V."/>
            <person name="Holt S."/>
            <person name="Cochrane G."/>
            <person name="Meng A."/>
            <person name="Brown T."/>
            <person name="Cohen L."/>
        </authorList>
    </citation>
    <scope>NUCLEOTIDE SEQUENCE</scope>
    <source>
        <strain evidence="2">ECT3854</strain>
    </source>
</reference>
<feature type="compositionally biased region" description="Polar residues" evidence="1">
    <location>
        <begin position="25"/>
        <end position="36"/>
    </location>
</feature>